<evidence type="ECO:0000313" key="3">
    <source>
        <dbReference type="Proteomes" id="UP000198862"/>
    </source>
</evidence>
<dbReference type="AlphaFoldDB" id="A0A1I1LRR9"/>
<reference evidence="2 3" key="1">
    <citation type="submission" date="2016-10" db="EMBL/GenBank/DDBJ databases">
        <authorList>
            <person name="de Groot N.N."/>
        </authorList>
    </citation>
    <scope>NUCLEOTIDE SEQUENCE [LARGE SCALE GENOMIC DNA]</scope>
    <source>
        <strain evidence="2 3">DSM 6059</strain>
    </source>
</reference>
<dbReference type="RefSeq" id="WP_091983927.1">
    <property type="nucleotide sequence ID" value="NZ_FOLO01000016.1"/>
</dbReference>
<dbReference type="Gene3D" id="3.10.450.50">
    <property type="match status" value="1"/>
</dbReference>
<name>A0A1I1LRR9_9GAMM</name>
<organism evidence="2 3">
    <name type="scientific">Pseudoalteromonas denitrificans DSM 6059</name>
    <dbReference type="NCBI Taxonomy" id="1123010"/>
    <lineage>
        <taxon>Bacteria</taxon>
        <taxon>Pseudomonadati</taxon>
        <taxon>Pseudomonadota</taxon>
        <taxon>Gammaproteobacteria</taxon>
        <taxon>Alteromonadales</taxon>
        <taxon>Pseudoalteromonadaceae</taxon>
        <taxon>Pseudoalteromonas</taxon>
    </lineage>
</organism>
<dbReference type="SUPFAM" id="SSF54427">
    <property type="entry name" value="NTF2-like"/>
    <property type="match status" value="1"/>
</dbReference>
<sequence length="124" mass="14171">MDKLKQALIALELKLIEPEVRSCKAMLGQLLADDFMEFPASGGAPYYKEGVYDRLTDEVPFTVVQQDYQLRVLADDIAQLIYKAKICVKGASNIKYSHRSSIYKHNGKHWQMQFHQGTPCESFI</sequence>
<protein>
    <recommendedName>
        <fullName evidence="1">DUF4440 domain-containing protein</fullName>
    </recommendedName>
</protein>
<dbReference type="STRING" id="1123010.SAMN02745724_02369"/>
<keyword evidence="3" id="KW-1185">Reference proteome</keyword>
<proteinExistence type="predicted"/>
<evidence type="ECO:0000313" key="2">
    <source>
        <dbReference type="EMBL" id="SFC72140.1"/>
    </source>
</evidence>
<dbReference type="InterPro" id="IPR032710">
    <property type="entry name" value="NTF2-like_dom_sf"/>
</dbReference>
<gene>
    <name evidence="2" type="ORF">SAMN02745724_02369</name>
</gene>
<dbReference type="InterPro" id="IPR027843">
    <property type="entry name" value="DUF4440"/>
</dbReference>
<feature type="domain" description="DUF4440" evidence="1">
    <location>
        <begin position="8"/>
        <end position="112"/>
    </location>
</feature>
<evidence type="ECO:0000259" key="1">
    <source>
        <dbReference type="Pfam" id="PF14534"/>
    </source>
</evidence>
<accession>A0A1I1LRR9</accession>
<dbReference type="Pfam" id="PF14534">
    <property type="entry name" value="DUF4440"/>
    <property type="match status" value="1"/>
</dbReference>
<dbReference type="EMBL" id="FOLO01000016">
    <property type="protein sequence ID" value="SFC72140.1"/>
    <property type="molecule type" value="Genomic_DNA"/>
</dbReference>
<dbReference type="Proteomes" id="UP000198862">
    <property type="component" value="Unassembled WGS sequence"/>
</dbReference>
<dbReference type="OrthoDB" id="121974at2"/>